<keyword evidence="6" id="KW-0809">Transit peptide</keyword>
<name>A0AAI9X0C7_9ASCO</name>
<evidence type="ECO:0000256" key="8">
    <source>
        <dbReference type="ARBA" id="ARBA00023002"/>
    </source>
</evidence>
<keyword evidence="10 11" id="KW-0472">Membrane</keyword>
<dbReference type="GO" id="GO:0045277">
    <property type="term" value="C:respiratory chain complex IV"/>
    <property type="evidence" value="ECO:0007669"/>
    <property type="project" value="InterPro"/>
</dbReference>
<evidence type="ECO:0000256" key="4">
    <source>
        <dbReference type="ARBA" id="ARBA00022692"/>
    </source>
</evidence>
<evidence type="ECO:0000313" key="12">
    <source>
        <dbReference type="EMBL" id="KAI3407148.1"/>
    </source>
</evidence>
<keyword evidence="5" id="KW-0999">Mitochondrion inner membrane</keyword>
<proteinExistence type="inferred from homology"/>
<evidence type="ECO:0000256" key="1">
    <source>
        <dbReference type="ARBA" id="ARBA00004434"/>
    </source>
</evidence>
<sequence length="152" mass="17280">MFMKSLQRQAIRFNSTVAKSTASRALSNAYIGKIESRWTSLPKEDQQTLIEELKARMELPWQELTPAEKKAAYYISFGEWGPRRPLYAPGQKSQIFWLVAGTVLGSIAVFVGLKVFAEPEAPKTLNREWQEASDEYLKSKNANPFTGYSQIQ</sequence>
<comment type="caution">
    <text evidence="12">The sequence shown here is derived from an EMBL/GenBank/DDBJ whole genome shotgun (WGS) entry which is preliminary data.</text>
</comment>
<dbReference type="EMBL" id="JAHUZD010000016">
    <property type="protein sequence ID" value="KAI3407148.1"/>
    <property type="molecule type" value="Genomic_DNA"/>
</dbReference>
<dbReference type="Pfam" id="PF02936">
    <property type="entry name" value="COX4"/>
    <property type="match status" value="1"/>
</dbReference>
<gene>
    <name evidence="12" type="ORF">KGF56_000050</name>
</gene>
<dbReference type="InterPro" id="IPR036639">
    <property type="entry name" value="Cyt_c_oxidase_su4_sf"/>
</dbReference>
<dbReference type="GO" id="GO:0005743">
    <property type="term" value="C:mitochondrial inner membrane"/>
    <property type="evidence" value="ECO:0007669"/>
    <property type="project" value="UniProtKB-SubCell"/>
</dbReference>
<keyword evidence="7 11" id="KW-1133">Transmembrane helix</keyword>
<dbReference type="PANTHER" id="PTHR10707:SF10">
    <property type="entry name" value="CYTOCHROME C OXIDASE SUBUNIT 4"/>
    <property type="match status" value="1"/>
</dbReference>
<dbReference type="RefSeq" id="XP_049182893.1">
    <property type="nucleotide sequence ID" value="XM_049326418.1"/>
</dbReference>
<keyword evidence="8" id="KW-0560">Oxidoreductase</keyword>
<evidence type="ECO:0000256" key="11">
    <source>
        <dbReference type="SAM" id="Phobius"/>
    </source>
</evidence>
<evidence type="ECO:0000256" key="5">
    <source>
        <dbReference type="ARBA" id="ARBA00022792"/>
    </source>
</evidence>
<dbReference type="AlphaFoldDB" id="A0AAI9X0C7"/>
<keyword evidence="13" id="KW-1185">Reference proteome</keyword>
<dbReference type="GO" id="GO:0006123">
    <property type="term" value="P:mitochondrial electron transport, cytochrome c to oxygen"/>
    <property type="evidence" value="ECO:0007669"/>
    <property type="project" value="InterPro"/>
</dbReference>
<comment type="similarity">
    <text evidence="3">Belongs to the cytochrome c oxidase IV family.</text>
</comment>
<dbReference type="FunFam" id="1.10.442.10:FF:000002">
    <property type="entry name" value="Cytochrome c oxidase subunit V"/>
    <property type="match status" value="1"/>
</dbReference>
<dbReference type="Gene3D" id="1.10.442.10">
    <property type="entry name" value="Cytochrome c oxidase subunit IV"/>
    <property type="match status" value="1"/>
</dbReference>
<dbReference type="Proteomes" id="UP001202479">
    <property type="component" value="Unassembled WGS sequence"/>
</dbReference>
<evidence type="ECO:0000313" key="13">
    <source>
        <dbReference type="Proteomes" id="UP001202479"/>
    </source>
</evidence>
<keyword evidence="4 11" id="KW-0812">Transmembrane</keyword>
<evidence type="ECO:0000256" key="9">
    <source>
        <dbReference type="ARBA" id="ARBA00023128"/>
    </source>
</evidence>
<dbReference type="PANTHER" id="PTHR10707">
    <property type="entry name" value="CYTOCHROME C OXIDASE SUBUNIT IV"/>
    <property type="match status" value="1"/>
</dbReference>
<dbReference type="GeneID" id="73377667"/>
<evidence type="ECO:0000256" key="10">
    <source>
        <dbReference type="ARBA" id="ARBA00023136"/>
    </source>
</evidence>
<comment type="subcellular location">
    <subcellularLocation>
        <location evidence="1">Mitochondrion inner membrane</location>
        <topology evidence="1">Single-pass membrane protein</topology>
    </subcellularLocation>
</comment>
<accession>A0AAI9X0C7</accession>
<dbReference type="SUPFAM" id="SSF81406">
    <property type="entry name" value="Mitochondrial cytochrome c oxidase subunit IV"/>
    <property type="match status" value="1"/>
</dbReference>
<protein>
    <submittedName>
        <fullName evidence="12">Cox5</fullName>
    </submittedName>
</protein>
<evidence type="ECO:0000256" key="6">
    <source>
        <dbReference type="ARBA" id="ARBA00022946"/>
    </source>
</evidence>
<dbReference type="CDD" id="cd00922">
    <property type="entry name" value="Cyt_c_Oxidase_IV"/>
    <property type="match status" value="1"/>
</dbReference>
<dbReference type="GO" id="GO:0016491">
    <property type="term" value="F:oxidoreductase activity"/>
    <property type="evidence" value="ECO:0007669"/>
    <property type="project" value="UniProtKB-KW"/>
</dbReference>
<evidence type="ECO:0000256" key="3">
    <source>
        <dbReference type="ARBA" id="ARBA00008135"/>
    </source>
</evidence>
<organism evidence="12 13">
    <name type="scientific">Candida oxycetoniae</name>
    <dbReference type="NCBI Taxonomy" id="497107"/>
    <lineage>
        <taxon>Eukaryota</taxon>
        <taxon>Fungi</taxon>
        <taxon>Dikarya</taxon>
        <taxon>Ascomycota</taxon>
        <taxon>Saccharomycotina</taxon>
        <taxon>Pichiomycetes</taxon>
        <taxon>Debaryomycetaceae</taxon>
        <taxon>Candida/Lodderomyces clade</taxon>
        <taxon>Candida</taxon>
    </lineage>
</organism>
<feature type="transmembrane region" description="Helical" evidence="11">
    <location>
        <begin position="95"/>
        <end position="117"/>
    </location>
</feature>
<evidence type="ECO:0000256" key="2">
    <source>
        <dbReference type="ARBA" id="ARBA00004673"/>
    </source>
</evidence>
<reference evidence="12" key="1">
    <citation type="journal article" date="2022" name="DNA Res.">
        <title>Genome analysis of five recently described species of the CUG-Ser clade uncovers Candida theae as a new hybrid lineage with pathogenic potential in the Candida parapsilosis species complex.</title>
        <authorList>
            <person name="Mixao V."/>
            <person name="Del Olmo V."/>
            <person name="Hegedusova E."/>
            <person name="Saus E."/>
            <person name="Pryszcz L."/>
            <person name="Cillingova A."/>
            <person name="Nosek J."/>
            <person name="Gabaldon T."/>
        </authorList>
    </citation>
    <scope>NUCLEOTIDE SEQUENCE</scope>
    <source>
        <strain evidence="12">CBS 10844</strain>
    </source>
</reference>
<evidence type="ECO:0000256" key="7">
    <source>
        <dbReference type="ARBA" id="ARBA00022989"/>
    </source>
</evidence>
<keyword evidence="9" id="KW-0496">Mitochondrion</keyword>
<dbReference type="InterPro" id="IPR004203">
    <property type="entry name" value="Cyt_c_oxidase_su4_fam"/>
</dbReference>
<comment type="pathway">
    <text evidence="2">Energy metabolism; oxidative phosphorylation.</text>
</comment>